<dbReference type="EMBL" id="QKVK01000002">
    <property type="protein sequence ID" value="PZF78197.1"/>
    <property type="molecule type" value="Genomic_DNA"/>
</dbReference>
<dbReference type="GO" id="GO:0008955">
    <property type="term" value="F:peptidoglycan glycosyltransferase activity"/>
    <property type="evidence" value="ECO:0007669"/>
    <property type="project" value="UniProtKB-UniRule"/>
</dbReference>
<evidence type="ECO:0000313" key="14">
    <source>
        <dbReference type="Proteomes" id="UP000248795"/>
    </source>
</evidence>
<dbReference type="GO" id="GO:0008360">
    <property type="term" value="P:regulation of cell shape"/>
    <property type="evidence" value="ECO:0007669"/>
    <property type="project" value="UniProtKB-KW"/>
</dbReference>
<keyword evidence="2 11" id="KW-0997">Cell inner membrane</keyword>
<comment type="function">
    <text evidence="11">Peptidoglycan polymerase that catalyzes glycan chain elongation from lipid-linked precursors.</text>
</comment>
<evidence type="ECO:0000256" key="8">
    <source>
        <dbReference type="ARBA" id="ARBA00022989"/>
    </source>
</evidence>
<sequence length="235" mass="26539">MRRGFRSRLPKNRWLRWATYVVGFLVAWPIVMTLVYAVVPPPFSNIMLLRALSGNGIDKQWVSLDDISPALPRAVISSEDARFCQHNGVDWIEFQGVIEDAMDKDEAPVRGASTIPMQTAKNLFLWDGRLAIRKLIEMPLALWMDFVWSKRRMIEIYLNVVEWAPGVYGAEAAAQHHFRKSAKKLTKKEAALLAAVLPNPIKRNAGKPSKGVRGVANRILVRMAGMGPYLTCLER</sequence>
<dbReference type="GO" id="GO:0071555">
    <property type="term" value="P:cell wall organization"/>
    <property type="evidence" value="ECO:0007669"/>
    <property type="project" value="UniProtKB-KW"/>
</dbReference>
<dbReference type="Proteomes" id="UP000248795">
    <property type="component" value="Unassembled WGS sequence"/>
</dbReference>
<evidence type="ECO:0000256" key="1">
    <source>
        <dbReference type="ARBA" id="ARBA00022475"/>
    </source>
</evidence>
<keyword evidence="8 11" id="KW-1133">Transmembrane helix</keyword>
<dbReference type="InterPro" id="IPR001264">
    <property type="entry name" value="Glyco_trans_51"/>
</dbReference>
<dbReference type="Pfam" id="PF00912">
    <property type="entry name" value="Transgly"/>
    <property type="match status" value="1"/>
</dbReference>
<evidence type="ECO:0000259" key="12">
    <source>
        <dbReference type="Pfam" id="PF00912"/>
    </source>
</evidence>
<comment type="similarity">
    <text evidence="11">Belongs to the glycosyltransferase 51 family.</text>
</comment>
<keyword evidence="14" id="KW-1185">Reference proteome</keyword>
<evidence type="ECO:0000256" key="2">
    <source>
        <dbReference type="ARBA" id="ARBA00022519"/>
    </source>
</evidence>
<dbReference type="PANTHER" id="PTHR30400:SF0">
    <property type="entry name" value="BIOSYNTHETIC PEPTIDOGLYCAN TRANSGLYCOSYLASE"/>
    <property type="match status" value="1"/>
</dbReference>
<dbReference type="GO" id="GO:0005886">
    <property type="term" value="C:plasma membrane"/>
    <property type="evidence" value="ECO:0007669"/>
    <property type="project" value="UniProtKB-SubCell"/>
</dbReference>
<dbReference type="UniPathway" id="UPA00219"/>
<accession>A0A2W2BR22</accession>
<evidence type="ECO:0000256" key="6">
    <source>
        <dbReference type="ARBA" id="ARBA00022960"/>
    </source>
</evidence>
<feature type="domain" description="Glycosyl transferase family 51" evidence="12">
    <location>
        <begin position="55"/>
        <end position="223"/>
    </location>
</feature>
<keyword evidence="7 11" id="KW-0573">Peptidoglycan synthesis</keyword>
<keyword evidence="9 11" id="KW-0472">Membrane</keyword>
<comment type="catalytic activity">
    <reaction evidence="11">
        <text>[GlcNAc-(1-&gt;4)-Mur2Ac(oyl-L-Ala-gamma-D-Glu-L-Lys-D-Ala-D-Ala)](n)-di-trans,octa-cis-undecaprenyl diphosphate + beta-D-GlcNAc-(1-&gt;4)-Mur2Ac(oyl-L-Ala-gamma-D-Glu-L-Lys-D-Ala-D-Ala)-di-trans,octa-cis-undecaprenyl diphosphate = [GlcNAc-(1-&gt;4)-Mur2Ac(oyl-L-Ala-gamma-D-Glu-L-Lys-D-Ala-D-Ala)](n+1)-di-trans,octa-cis-undecaprenyl diphosphate + di-trans,octa-cis-undecaprenyl diphosphate + H(+)</text>
        <dbReference type="Rhea" id="RHEA:23708"/>
        <dbReference type="Rhea" id="RHEA-COMP:9602"/>
        <dbReference type="Rhea" id="RHEA-COMP:9603"/>
        <dbReference type="ChEBI" id="CHEBI:15378"/>
        <dbReference type="ChEBI" id="CHEBI:58405"/>
        <dbReference type="ChEBI" id="CHEBI:60033"/>
        <dbReference type="ChEBI" id="CHEBI:78435"/>
        <dbReference type="EC" id="2.4.99.28"/>
    </reaction>
</comment>
<keyword evidence="5 11" id="KW-0812">Transmembrane</keyword>
<keyword evidence="10 11" id="KW-0961">Cell wall biogenesis/degradation</keyword>
<keyword evidence="1 11" id="KW-1003">Cell membrane</keyword>
<evidence type="ECO:0000256" key="7">
    <source>
        <dbReference type="ARBA" id="ARBA00022984"/>
    </source>
</evidence>
<dbReference type="GO" id="GO:0016763">
    <property type="term" value="F:pentosyltransferase activity"/>
    <property type="evidence" value="ECO:0007669"/>
    <property type="project" value="InterPro"/>
</dbReference>
<comment type="subcellular location">
    <subcellularLocation>
        <location evidence="11">Cell inner membrane</location>
        <topology evidence="11">Single-pass membrane protein</topology>
    </subcellularLocation>
</comment>
<name>A0A2W2BR22_9HYPH</name>
<organism evidence="13 14">
    <name type="scientific">Aestuariivirga litoralis</name>
    <dbReference type="NCBI Taxonomy" id="2650924"/>
    <lineage>
        <taxon>Bacteria</taxon>
        <taxon>Pseudomonadati</taxon>
        <taxon>Pseudomonadota</taxon>
        <taxon>Alphaproteobacteria</taxon>
        <taxon>Hyphomicrobiales</taxon>
        <taxon>Aestuariivirgaceae</taxon>
        <taxon>Aestuariivirga</taxon>
    </lineage>
</organism>
<dbReference type="HAMAP" id="MF_00766">
    <property type="entry name" value="PGT_MtgA"/>
    <property type="match status" value="1"/>
</dbReference>
<dbReference type="Gene3D" id="1.10.3810.10">
    <property type="entry name" value="Biosynthetic peptidoglycan transglycosylase-like"/>
    <property type="match status" value="1"/>
</dbReference>
<keyword evidence="6 11" id="KW-0133">Cell shape</keyword>
<evidence type="ECO:0000313" key="13">
    <source>
        <dbReference type="EMBL" id="PZF78197.1"/>
    </source>
</evidence>
<dbReference type="AlphaFoldDB" id="A0A2W2BR22"/>
<evidence type="ECO:0000256" key="9">
    <source>
        <dbReference type="ARBA" id="ARBA00023136"/>
    </source>
</evidence>
<evidence type="ECO:0000256" key="5">
    <source>
        <dbReference type="ARBA" id="ARBA00022692"/>
    </source>
</evidence>
<evidence type="ECO:0000256" key="3">
    <source>
        <dbReference type="ARBA" id="ARBA00022676"/>
    </source>
</evidence>
<comment type="pathway">
    <text evidence="11">Cell wall biogenesis; peptidoglycan biosynthesis.</text>
</comment>
<keyword evidence="4 11" id="KW-0808">Transferase</keyword>
<dbReference type="SUPFAM" id="SSF53955">
    <property type="entry name" value="Lysozyme-like"/>
    <property type="match status" value="1"/>
</dbReference>
<dbReference type="PANTHER" id="PTHR30400">
    <property type="entry name" value="MONOFUNCTIONAL BIOSYNTHETIC PEPTIDOGLYCAN TRANSGLYCOSYLASE"/>
    <property type="match status" value="1"/>
</dbReference>
<evidence type="ECO:0000256" key="4">
    <source>
        <dbReference type="ARBA" id="ARBA00022679"/>
    </source>
</evidence>
<dbReference type="EC" id="2.4.99.28" evidence="11"/>
<dbReference type="InterPro" id="IPR011812">
    <property type="entry name" value="Pep_trsgly"/>
</dbReference>
<dbReference type="NCBIfam" id="TIGR02070">
    <property type="entry name" value="mono_pep_trsgly"/>
    <property type="match status" value="1"/>
</dbReference>
<evidence type="ECO:0000256" key="11">
    <source>
        <dbReference type="HAMAP-Rule" id="MF_00766"/>
    </source>
</evidence>
<dbReference type="InterPro" id="IPR023346">
    <property type="entry name" value="Lysozyme-like_dom_sf"/>
</dbReference>
<dbReference type="InterPro" id="IPR036950">
    <property type="entry name" value="PBP_transglycosylase"/>
</dbReference>
<keyword evidence="3 11" id="KW-0328">Glycosyltransferase</keyword>
<comment type="caution">
    <text evidence="13">The sequence shown here is derived from an EMBL/GenBank/DDBJ whole genome shotgun (WGS) entry which is preliminary data.</text>
</comment>
<feature type="transmembrane region" description="Helical" evidence="11">
    <location>
        <begin position="20"/>
        <end position="39"/>
    </location>
</feature>
<dbReference type="GO" id="GO:0009252">
    <property type="term" value="P:peptidoglycan biosynthetic process"/>
    <property type="evidence" value="ECO:0007669"/>
    <property type="project" value="UniProtKB-UniRule"/>
</dbReference>
<protein>
    <recommendedName>
        <fullName evidence="11">Biosynthetic peptidoglycan transglycosylase</fullName>
        <ecNumber evidence="11">2.4.99.28</ecNumber>
    </recommendedName>
    <alternativeName>
        <fullName evidence="11">Glycan polymerase</fullName>
    </alternativeName>
    <alternativeName>
        <fullName evidence="11">Peptidoglycan glycosyltransferase MtgA</fullName>
        <shortName evidence="11">PGT</shortName>
    </alternativeName>
</protein>
<reference evidence="14" key="1">
    <citation type="submission" date="2018-06" db="EMBL/GenBank/DDBJ databases">
        <title>Aestuariibacter litoralis strain KCTC 52945T.</title>
        <authorList>
            <person name="Li X."/>
            <person name="Salam N."/>
            <person name="Li J.-L."/>
            <person name="Chen Y.-M."/>
            <person name="Yang Z.-W."/>
            <person name="Zhang L.-Y."/>
            <person name="Han M.-X."/>
            <person name="Xiao M."/>
            <person name="Li W.-J."/>
        </authorList>
    </citation>
    <scope>NUCLEOTIDE SEQUENCE [LARGE SCALE GENOMIC DNA]</scope>
    <source>
        <strain evidence="14">KCTC 52945</strain>
    </source>
</reference>
<gene>
    <name evidence="11" type="primary">mtgA</name>
    <name evidence="13" type="ORF">DK847_04190</name>
</gene>
<proteinExistence type="inferred from homology"/>
<evidence type="ECO:0000256" key="10">
    <source>
        <dbReference type="ARBA" id="ARBA00023316"/>
    </source>
</evidence>
<dbReference type="GO" id="GO:0009274">
    <property type="term" value="C:peptidoglycan-based cell wall"/>
    <property type="evidence" value="ECO:0007669"/>
    <property type="project" value="InterPro"/>
</dbReference>